<dbReference type="SUPFAM" id="SSF54211">
    <property type="entry name" value="Ribosomal protein S5 domain 2-like"/>
    <property type="match status" value="2"/>
</dbReference>
<evidence type="ECO:0000256" key="9">
    <source>
        <dbReference type="ARBA" id="ARBA00022833"/>
    </source>
</evidence>
<keyword evidence="15" id="KW-1185">Reference proteome</keyword>
<dbReference type="RefSeq" id="WP_379835830.1">
    <property type="nucleotide sequence ID" value="NZ_JBHRYQ010000001.1"/>
</dbReference>
<comment type="caution">
    <text evidence="14">The sequence shown here is derived from an EMBL/GenBank/DDBJ whole genome shotgun (WGS) entry which is preliminary data.</text>
</comment>
<dbReference type="Gene3D" id="3.30.230.20">
    <property type="entry name" value="lpxc deacetylase, domain 1"/>
    <property type="match status" value="1"/>
</dbReference>
<reference evidence="15" key="1">
    <citation type="journal article" date="2019" name="Int. J. Syst. Evol. Microbiol.">
        <title>The Global Catalogue of Microorganisms (GCM) 10K type strain sequencing project: providing services to taxonomists for standard genome sequencing and annotation.</title>
        <authorList>
            <consortium name="The Broad Institute Genomics Platform"/>
            <consortium name="The Broad Institute Genome Sequencing Center for Infectious Disease"/>
            <person name="Wu L."/>
            <person name="Ma J."/>
        </authorList>
    </citation>
    <scope>NUCLEOTIDE SEQUENCE [LARGE SCALE GENOMIC DNA]</scope>
    <source>
        <strain evidence="15">CECT 7956</strain>
    </source>
</reference>
<accession>A0ABV7YUZ9</accession>
<evidence type="ECO:0000256" key="8">
    <source>
        <dbReference type="ARBA" id="ARBA00022801"/>
    </source>
</evidence>
<organism evidence="14 15">
    <name type="scientific">Lacihabitans lacunae</name>
    <dbReference type="NCBI Taxonomy" id="1028214"/>
    <lineage>
        <taxon>Bacteria</taxon>
        <taxon>Pseudomonadati</taxon>
        <taxon>Bacteroidota</taxon>
        <taxon>Cytophagia</taxon>
        <taxon>Cytophagales</taxon>
        <taxon>Leadbetterellaceae</taxon>
        <taxon>Lacihabitans</taxon>
    </lineage>
</organism>
<gene>
    <name evidence="13" type="primary">lpxC</name>
    <name evidence="14" type="ORF">ACFOOI_05270</name>
</gene>
<evidence type="ECO:0000256" key="5">
    <source>
        <dbReference type="ARBA" id="ARBA00022516"/>
    </source>
</evidence>
<comment type="catalytic activity">
    <reaction evidence="12 13">
        <text>a UDP-3-O-[(3R)-3-hydroxyacyl]-N-acetyl-alpha-D-glucosamine + H2O = a UDP-3-O-[(3R)-3-hydroxyacyl]-alpha-D-glucosamine + acetate</text>
        <dbReference type="Rhea" id="RHEA:67816"/>
        <dbReference type="ChEBI" id="CHEBI:15377"/>
        <dbReference type="ChEBI" id="CHEBI:30089"/>
        <dbReference type="ChEBI" id="CHEBI:137740"/>
        <dbReference type="ChEBI" id="CHEBI:173225"/>
        <dbReference type="EC" id="3.5.1.108"/>
    </reaction>
</comment>
<sequence>MNLKQHTIKEAVSVSGKGLHTGEEVTITLKPANTNAGIVFQRIDLENKPLIPALVENVTDTSRSTVIEKDGGRVGTIEHLMAAFAGLQIDNILIEINGPEVPILDGSAWPFVELLEKAEVIEQNALRNFFEIPEAVHFKNEEKNIELAALPLDDYRLTVMVDFNSKVLNSQHAQLHDLSLFKEHISPCRTFVFVHELEFLAKNGLIKGGDLNNAVVISESELTQEKVDTLGALLNKKVEATGKVGIINDEPLKFTNEPARHKLLDLMGDLLLVGRPLKAHILAARPGHASNVELAKLIQKQITAASKSAPSFDANAEPVFNVTEIAKLLPHRYPFQLVDKIMTLDGTTVVGIKNITMNEPQFTGHFPENPVMPGVLQIESIAQTGGVLVLTSTGEPEKYWPYLVGIDNCRFYKNVLPGDSLVMRCSLLAPIRLGVAKMHGEAWVGKNLVCSVDMTARLVKKSQ</sequence>
<keyword evidence="5 13" id="KW-0444">Lipid biosynthesis</keyword>
<protein>
    <recommendedName>
        <fullName evidence="4 13">UDP-3-O-acyl-N-acetylglucosamine deacetylase</fullName>
        <shortName evidence="13">UDP-3-O-acyl-GlcNAc deacetylase</shortName>
        <ecNumber evidence="4 13">3.5.1.108</ecNumber>
    </recommendedName>
    <alternativeName>
        <fullName evidence="13">UDP-3-O-[R-3-hydroxymyristoyl]-N-acetylglucosamine deacetylase</fullName>
    </alternativeName>
</protein>
<dbReference type="NCBIfam" id="TIGR00325">
    <property type="entry name" value="lpxC"/>
    <property type="match status" value="1"/>
</dbReference>
<dbReference type="EMBL" id="JBHRYQ010000001">
    <property type="protein sequence ID" value="MFC3810053.1"/>
    <property type="molecule type" value="Genomic_DNA"/>
</dbReference>
<dbReference type="HAMAP" id="MF_00388">
    <property type="entry name" value="LpxC"/>
    <property type="match status" value="1"/>
</dbReference>
<dbReference type="Gene3D" id="3.10.129.10">
    <property type="entry name" value="Hotdog Thioesterase"/>
    <property type="match status" value="1"/>
</dbReference>
<evidence type="ECO:0000256" key="13">
    <source>
        <dbReference type="HAMAP-Rule" id="MF_00388"/>
    </source>
</evidence>
<feature type="active site" description="Proton donor" evidence="13">
    <location>
        <position position="288"/>
    </location>
</feature>
<comment type="cofactor">
    <cofactor evidence="1 13">
        <name>Zn(2+)</name>
        <dbReference type="ChEBI" id="CHEBI:29105"/>
    </cofactor>
</comment>
<dbReference type="InterPro" id="IPR013114">
    <property type="entry name" value="FabA_FabZ"/>
</dbReference>
<name>A0ABV7YUZ9_9BACT</name>
<dbReference type="NCBIfam" id="NF009667">
    <property type="entry name" value="PRK13188.1"/>
    <property type="match status" value="1"/>
</dbReference>
<keyword evidence="9 13" id="KW-0862">Zinc</keyword>
<evidence type="ECO:0000256" key="3">
    <source>
        <dbReference type="ARBA" id="ARBA00005002"/>
    </source>
</evidence>
<evidence type="ECO:0000256" key="4">
    <source>
        <dbReference type="ARBA" id="ARBA00012745"/>
    </source>
</evidence>
<dbReference type="InterPro" id="IPR020568">
    <property type="entry name" value="Ribosomal_Su5_D2-typ_SF"/>
</dbReference>
<evidence type="ECO:0000313" key="14">
    <source>
        <dbReference type="EMBL" id="MFC3810053.1"/>
    </source>
</evidence>
<dbReference type="InterPro" id="IPR004463">
    <property type="entry name" value="UDP-acyl_GlcNac_deAcase"/>
</dbReference>
<evidence type="ECO:0000256" key="10">
    <source>
        <dbReference type="ARBA" id="ARBA00023098"/>
    </source>
</evidence>
<comment type="function">
    <text evidence="2 13">Catalyzes the hydrolysis of UDP-3-O-myristoyl-N-acetylglucosamine to form UDP-3-O-myristoylglucosamine and acetate, the committed step in lipid A biosynthesis.</text>
</comment>
<keyword evidence="8 13" id="KW-0378">Hydrolase</keyword>
<keyword evidence="6 13" id="KW-0441">Lipid A biosynthesis</keyword>
<feature type="binding site" evidence="13">
    <location>
        <position position="265"/>
    </location>
    <ligand>
        <name>Zn(2+)</name>
        <dbReference type="ChEBI" id="CHEBI:29105"/>
    </ligand>
</feature>
<evidence type="ECO:0000256" key="6">
    <source>
        <dbReference type="ARBA" id="ARBA00022556"/>
    </source>
</evidence>
<comment type="pathway">
    <text evidence="3 13">Glycolipid biosynthesis; lipid IV(A) biosynthesis; lipid IV(A) from (3R)-3-hydroxytetradecanoyl-[acyl-carrier-protein] and UDP-N-acetyl-alpha-D-glucosamine: step 2/6.</text>
</comment>
<dbReference type="Pfam" id="PF03331">
    <property type="entry name" value="LpxC"/>
    <property type="match status" value="2"/>
</dbReference>
<dbReference type="InterPro" id="IPR029069">
    <property type="entry name" value="HotDog_dom_sf"/>
</dbReference>
<dbReference type="Gene3D" id="3.30.1700.10">
    <property type="entry name" value="lpxc deacetylase, domain 2"/>
    <property type="match status" value="1"/>
</dbReference>
<dbReference type="EC" id="3.5.1.108" evidence="4 13"/>
<evidence type="ECO:0000313" key="15">
    <source>
        <dbReference type="Proteomes" id="UP001595616"/>
    </source>
</evidence>
<dbReference type="InterPro" id="IPR011334">
    <property type="entry name" value="UDP-acyl_GlcNac_deAcase_C"/>
</dbReference>
<evidence type="ECO:0000256" key="11">
    <source>
        <dbReference type="ARBA" id="ARBA00023239"/>
    </source>
</evidence>
<keyword evidence="10 13" id="KW-0443">Lipid metabolism</keyword>
<feature type="binding site" evidence="13">
    <location>
        <position position="261"/>
    </location>
    <ligand>
        <name>Zn(2+)</name>
        <dbReference type="ChEBI" id="CHEBI:29105"/>
    </ligand>
</feature>
<keyword evidence="7 13" id="KW-0479">Metal-binding</keyword>
<dbReference type="InterPro" id="IPR015870">
    <property type="entry name" value="UDP-acyl_N-AcGlcN_deAcase_N"/>
</dbReference>
<dbReference type="PANTHER" id="PTHR33694:SF1">
    <property type="entry name" value="UDP-3-O-ACYL-N-ACETYLGLUCOSAMINE DEACETYLASE 1, MITOCHONDRIAL-RELATED"/>
    <property type="match status" value="1"/>
</dbReference>
<dbReference type="Pfam" id="PF07977">
    <property type="entry name" value="FabA"/>
    <property type="match status" value="1"/>
</dbReference>
<keyword evidence="11" id="KW-0456">Lyase</keyword>
<dbReference type="PANTHER" id="PTHR33694">
    <property type="entry name" value="UDP-3-O-ACYL-N-ACETYLGLUCOSAMINE DEACETYLASE 1, MITOCHONDRIAL-RELATED"/>
    <property type="match status" value="1"/>
</dbReference>
<evidence type="ECO:0000256" key="7">
    <source>
        <dbReference type="ARBA" id="ARBA00022723"/>
    </source>
</evidence>
<feature type="binding site" evidence="13">
    <location>
        <position position="79"/>
    </location>
    <ligand>
        <name>Zn(2+)</name>
        <dbReference type="ChEBI" id="CHEBI:29105"/>
    </ligand>
</feature>
<evidence type="ECO:0000256" key="12">
    <source>
        <dbReference type="ARBA" id="ARBA00024535"/>
    </source>
</evidence>
<evidence type="ECO:0000256" key="1">
    <source>
        <dbReference type="ARBA" id="ARBA00001947"/>
    </source>
</evidence>
<evidence type="ECO:0000256" key="2">
    <source>
        <dbReference type="ARBA" id="ARBA00002923"/>
    </source>
</evidence>
<dbReference type="NCBIfam" id="NF000582">
    <property type="entry name" value="PRK00006.1"/>
    <property type="match status" value="1"/>
</dbReference>
<dbReference type="SUPFAM" id="SSF54637">
    <property type="entry name" value="Thioesterase/thiol ester dehydrase-isomerase"/>
    <property type="match status" value="1"/>
</dbReference>
<comment type="similarity">
    <text evidence="13">Belongs to the LpxC family.</text>
</comment>
<dbReference type="Proteomes" id="UP001595616">
    <property type="component" value="Unassembled WGS sequence"/>
</dbReference>
<dbReference type="CDD" id="cd01288">
    <property type="entry name" value="FabZ"/>
    <property type="match status" value="1"/>
</dbReference>
<proteinExistence type="inferred from homology"/>